<dbReference type="Gene3D" id="3.30.450.50">
    <property type="entry name" value="Longin domain"/>
    <property type="match status" value="1"/>
</dbReference>
<proteinExistence type="inferred from homology"/>
<gene>
    <name evidence="8" type="primary">Contig16108.g17166</name>
    <name evidence="8" type="ORF">STYLEM_19767</name>
</gene>
<keyword evidence="4" id="KW-0175">Coiled coil</keyword>
<reference evidence="8 9" key="1">
    <citation type="submission" date="2014-06" db="EMBL/GenBank/DDBJ databases">
        <authorList>
            <person name="Swart Estienne"/>
        </authorList>
    </citation>
    <scope>NUCLEOTIDE SEQUENCE [LARGE SCALE GENOMIC DNA]</scope>
    <source>
        <strain evidence="8 9">130c</strain>
    </source>
</reference>
<dbReference type="CDD" id="cd14824">
    <property type="entry name" value="Longin"/>
    <property type="match status" value="1"/>
</dbReference>
<dbReference type="InterPro" id="IPR010908">
    <property type="entry name" value="Longin_dom"/>
</dbReference>
<comment type="similarity">
    <text evidence="1">Belongs to the synaptobrevin family.</text>
</comment>
<accession>A0A078BBH8</accession>
<organism evidence="8 9">
    <name type="scientific">Stylonychia lemnae</name>
    <name type="common">Ciliate</name>
    <dbReference type="NCBI Taxonomy" id="5949"/>
    <lineage>
        <taxon>Eukaryota</taxon>
        <taxon>Sar</taxon>
        <taxon>Alveolata</taxon>
        <taxon>Ciliophora</taxon>
        <taxon>Intramacronucleata</taxon>
        <taxon>Spirotrichea</taxon>
        <taxon>Stichotrichia</taxon>
        <taxon>Sporadotrichida</taxon>
        <taxon>Oxytrichidae</taxon>
        <taxon>Stylonychinae</taxon>
        <taxon>Stylonychia</taxon>
    </lineage>
</organism>
<dbReference type="OrthoDB" id="312685at2759"/>
<dbReference type="Pfam" id="PF00957">
    <property type="entry name" value="Synaptobrevin"/>
    <property type="match status" value="1"/>
</dbReference>
<feature type="transmembrane region" description="Helical" evidence="5">
    <location>
        <begin position="146"/>
        <end position="162"/>
    </location>
</feature>
<dbReference type="SUPFAM" id="SSF58038">
    <property type="entry name" value="SNARE fusion complex"/>
    <property type="match status" value="1"/>
</dbReference>
<dbReference type="EMBL" id="CCKQ01018645">
    <property type="protein sequence ID" value="CDW90622.1"/>
    <property type="molecule type" value="Genomic_DNA"/>
</dbReference>
<dbReference type="PANTHER" id="PTHR21136">
    <property type="entry name" value="SNARE PROTEINS"/>
    <property type="match status" value="1"/>
</dbReference>
<dbReference type="InParanoid" id="A0A078BBH8"/>
<protein>
    <submittedName>
        <fullName evidence="8">Synaptobrevin vamp-like protein</fullName>
    </submittedName>
</protein>
<evidence type="ECO:0000256" key="2">
    <source>
        <dbReference type="ARBA" id="ARBA00023136"/>
    </source>
</evidence>
<dbReference type="InterPro" id="IPR042855">
    <property type="entry name" value="V_SNARE_CC"/>
</dbReference>
<feature type="domain" description="Longin" evidence="6">
    <location>
        <begin position="1"/>
        <end position="80"/>
    </location>
</feature>
<dbReference type="Gene3D" id="1.20.5.110">
    <property type="match status" value="1"/>
</dbReference>
<evidence type="ECO:0000259" key="6">
    <source>
        <dbReference type="PROSITE" id="PS50859"/>
    </source>
</evidence>
<dbReference type="GO" id="GO:0012505">
    <property type="term" value="C:endomembrane system"/>
    <property type="evidence" value="ECO:0007669"/>
    <property type="project" value="UniProtKB-SubCell"/>
</dbReference>
<name>A0A078BBH8_STYLE</name>
<evidence type="ECO:0000256" key="1">
    <source>
        <dbReference type="ARBA" id="ARBA00008025"/>
    </source>
</evidence>
<dbReference type="SMART" id="SM01270">
    <property type="entry name" value="Longin"/>
    <property type="match status" value="1"/>
</dbReference>
<dbReference type="OMA" id="HEDKADS"/>
<dbReference type="InterPro" id="IPR051097">
    <property type="entry name" value="Synaptobrevin-like_transport"/>
</dbReference>
<keyword evidence="9" id="KW-1185">Reference proteome</keyword>
<evidence type="ECO:0000256" key="4">
    <source>
        <dbReference type="PROSITE-ProRule" id="PRU00290"/>
    </source>
</evidence>
<evidence type="ECO:0000313" key="8">
    <source>
        <dbReference type="EMBL" id="CDW90622.1"/>
    </source>
</evidence>
<dbReference type="AlphaFoldDB" id="A0A078BBH8"/>
<evidence type="ECO:0000256" key="5">
    <source>
        <dbReference type="SAM" id="Phobius"/>
    </source>
</evidence>
<dbReference type="SUPFAM" id="SSF64356">
    <property type="entry name" value="SNARE-like"/>
    <property type="match status" value="1"/>
</dbReference>
<evidence type="ECO:0000259" key="7">
    <source>
        <dbReference type="PROSITE" id="PS50892"/>
    </source>
</evidence>
<evidence type="ECO:0000313" key="9">
    <source>
        <dbReference type="Proteomes" id="UP000039865"/>
    </source>
</evidence>
<dbReference type="PANTHER" id="PTHR21136:SF168">
    <property type="entry name" value="VESICLE-ASSOCIATED MEMBRANE PROTEIN 9"/>
    <property type="match status" value="1"/>
</dbReference>
<keyword evidence="5" id="KW-0812">Transmembrane</keyword>
<dbReference type="FunCoup" id="A0A078BBH8">
    <property type="interactions" value="219"/>
</dbReference>
<dbReference type="PROSITE" id="PS50892">
    <property type="entry name" value="V_SNARE"/>
    <property type="match status" value="1"/>
</dbReference>
<keyword evidence="5" id="KW-1133">Transmembrane helix</keyword>
<sequence length="165" mass="19128">MQLMNRIQPDTKMTFELEEFLFHYINEDGLTVMCMTDKAIQKKIAFAFMQDVKKQLLVSYTLRELENARAYQLTTFADKLREKTIYYNGNPIAINDKTDELVKELHGLKDAMVENLDKLIERDGKIEVILQKAESLSTYSKTYRQRLIGFLIAVMACGGFTFDSC</sequence>
<dbReference type="InterPro" id="IPR011012">
    <property type="entry name" value="Longin-like_dom_sf"/>
</dbReference>
<evidence type="ECO:0000256" key="3">
    <source>
        <dbReference type="ARBA" id="ARBA00046280"/>
    </source>
</evidence>
<dbReference type="PROSITE" id="PS50859">
    <property type="entry name" value="LONGIN"/>
    <property type="match status" value="1"/>
</dbReference>
<dbReference type="Pfam" id="PF13774">
    <property type="entry name" value="Longin"/>
    <property type="match status" value="1"/>
</dbReference>
<keyword evidence="2 5" id="KW-0472">Membrane</keyword>
<dbReference type="Proteomes" id="UP000039865">
    <property type="component" value="Unassembled WGS sequence"/>
</dbReference>
<dbReference type="CDD" id="cd15843">
    <property type="entry name" value="R-SNARE"/>
    <property type="match status" value="1"/>
</dbReference>
<comment type="subcellular location">
    <subcellularLocation>
        <location evidence="3">Endomembrane system</location>
        <topology evidence="3">Single-pass type IV membrane protein</topology>
    </subcellularLocation>
</comment>
<feature type="domain" description="V-SNARE coiled-coil homology" evidence="7">
    <location>
        <begin position="97"/>
        <end position="151"/>
    </location>
</feature>